<dbReference type="GO" id="GO:0016779">
    <property type="term" value="F:nucleotidyltransferase activity"/>
    <property type="evidence" value="ECO:0007669"/>
    <property type="project" value="UniProtKB-KW"/>
</dbReference>
<name>A0ABM8B532_9BACT</name>
<evidence type="ECO:0000313" key="13">
    <source>
        <dbReference type="EMBL" id="BDQ38943.1"/>
    </source>
</evidence>
<dbReference type="EMBL" id="AP026709">
    <property type="protein sequence ID" value="BDQ38943.1"/>
    <property type="molecule type" value="Genomic_DNA"/>
</dbReference>
<keyword evidence="9 11" id="KW-0520">NAD</keyword>
<evidence type="ECO:0000256" key="9">
    <source>
        <dbReference type="ARBA" id="ARBA00023027"/>
    </source>
</evidence>
<dbReference type="InterPro" id="IPR004821">
    <property type="entry name" value="Cyt_trans-like"/>
</dbReference>
<comment type="similarity">
    <text evidence="3 11">Belongs to the NadD family.</text>
</comment>
<comment type="pathway">
    <text evidence="2 11">Cofactor biosynthesis; NAD(+) biosynthesis; deamido-NAD(+) from nicotinate D-ribonucleotide: step 1/1.</text>
</comment>
<keyword evidence="8 11" id="KW-0067">ATP-binding</keyword>
<comment type="catalytic activity">
    <reaction evidence="10 11">
        <text>nicotinate beta-D-ribonucleotide + ATP + H(+) = deamido-NAD(+) + diphosphate</text>
        <dbReference type="Rhea" id="RHEA:22860"/>
        <dbReference type="ChEBI" id="CHEBI:15378"/>
        <dbReference type="ChEBI" id="CHEBI:30616"/>
        <dbReference type="ChEBI" id="CHEBI:33019"/>
        <dbReference type="ChEBI" id="CHEBI:57502"/>
        <dbReference type="ChEBI" id="CHEBI:58437"/>
        <dbReference type="EC" id="2.7.7.18"/>
    </reaction>
</comment>
<keyword evidence="5 11" id="KW-0808">Transferase</keyword>
<sequence>MKIGILGGSFNPIHTGHVRMAVEVCEQLELDRVDLVPAKEPPHKNGADMLPFKLRLDMVDRAIGDIPGLGANPIEGRRSGPSFTCDTLTCYRSEQPETEFHFILGASTFLELPDWRRGLDIPNMASLVVVNRWEAAGEVTGFINTHWPNAVQEELGLWQFPEGHSIRLLGIPRLDIKGGHLRRCWLERRCLSLLVPPGVEALLEERADEIEQYWGIRS</sequence>
<reference evidence="13 14" key="1">
    <citation type="submission" date="2022-08" db="EMBL/GenBank/DDBJ databases">
        <title>Genome Sequence of the sulphate-reducing bacterium, Pseudodesulfovibrio sp. SYK.</title>
        <authorList>
            <person name="Kondo R."/>
            <person name="Kataoka T."/>
        </authorList>
    </citation>
    <scope>NUCLEOTIDE SEQUENCE [LARGE SCALE GENOMIC DNA]</scope>
    <source>
        <strain evidence="13 14">SYK</strain>
    </source>
</reference>
<dbReference type="HAMAP" id="MF_00244">
    <property type="entry name" value="NaMN_adenylyltr"/>
    <property type="match status" value="1"/>
</dbReference>
<evidence type="ECO:0000256" key="4">
    <source>
        <dbReference type="ARBA" id="ARBA00022642"/>
    </source>
</evidence>
<dbReference type="PANTHER" id="PTHR39321:SF3">
    <property type="entry name" value="PHOSPHOPANTETHEINE ADENYLYLTRANSFERASE"/>
    <property type="match status" value="1"/>
</dbReference>
<organism evidence="13 14">
    <name type="scientific">Pseudodesulfovibrio nedwellii</name>
    <dbReference type="NCBI Taxonomy" id="2973072"/>
    <lineage>
        <taxon>Bacteria</taxon>
        <taxon>Pseudomonadati</taxon>
        <taxon>Thermodesulfobacteriota</taxon>
        <taxon>Desulfovibrionia</taxon>
        <taxon>Desulfovibrionales</taxon>
        <taxon>Desulfovibrionaceae</taxon>
    </lineage>
</organism>
<dbReference type="PANTHER" id="PTHR39321">
    <property type="entry name" value="NICOTINATE-NUCLEOTIDE ADENYLYLTRANSFERASE-RELATED"/>
    <property type="match status" value="1"/>
</dbReference>
<dbReference type="RefSeq" id="WP_281761428.1">
    <property type="nucleotide sequence ID" value="NZ_AP026709.1"/>
</dbReference>
<comment type="function">
    <text evidence="1 11">Catalyzes the reversible adenylation of nicotinate mononucleotide (NaMN) to nicotinic acid adenine dinucleotide (NaAD).</text>
</comment>
<evidence type="ECO:0000259" key="12">
    <source>
        <dbReference type="Pfam" id="PF01467"/>
    </source>
</evidence>
<dbReference type="Pfam" id="PF01467">
    <property type="entry name" value="CTP_transf_like"/>
    <property type="match status" value="1"/>
</dbReference>
<evidence type="ECO:0000256" key="3">
    <source>
        <dbReference type="ARBA" id="ARBA00009014"/>
    </source>
</evidence>
<dbReference type="Gene3D" id="3.40.50.620">
    <property type="entry name" value="HUPs"/>
    <property type="match status" value="1"/>
</dbReference>
<gene>
    <name evidence="11 13" type="primary">nadD</name>
    <name evidence="13" type="ORF">SYK_33030</name>
</gene>
<keyword evidence="4 11" id="KW-0662">Pyridine nucleotide biosynthesis</keyword>
<accession>A0ABM8B532</accession>
<proteinExistence type="inferred from homology"/>
<evidence type="ECO:0000256" key="5">
    <source>
        <dbReference type="ARBA" id="ARBA00022679"/>
    </source>
</evidence>
<evidence type="ECO:0000256" key="11">
    <source>
        <dbReference type="HAMAP-Rule" id="MF_00244"/>
    </source>
</evidence>
<protein>
    <recommendedName>
        <fullName evidence="11">Probable nicotinate-nucleotide adenylyltransferase</fullName>
        <ecNumber evidence="11">2.7.7.18</ecNumber>
    </recommendedName>
    <alternativeName>
        <fullName evidence="11">Deamido-NAD(+) diphosphorylase</fullName>
    </alternativeName>
    <alternativeName>
        <fullName evidence="11">Deamido-NAD(+) pyrophosphorylase</fullName>
    </alternativeName>
    <alternativeName>
        <fullName evidence="11">Nicotinate mononucleotide adenylyltransferase</fullName>
        <shortName evidence="11">NaMN adenylyltransferase</shortName>
    </alternativeName>
</protein>
<evidence type="ECO:0000313" key="14">
    <source>
        <dbReference type="Proteomes" id="UP001317742"/>
    </source>
</evidence>
<dbReference type="SUPFAM" id="SSF52374">
    <property type="entry name" value="Nucleotidylyl transferase"/>
    <property type="match status" value="1"/>
</dbReference>
<evidence type="ECO:0000256" key="6">
    <source>
        <dbReference type="ARBA" id="ARBA00022695"/>
    </source>
</evidence>
<evidence type="ECO:0000256" key="7">
    <source>
        <dbReference type="ARBA" id="ARBA00022741"/>
    </source>
</evidence>
<dbReference type="InterPro" id="IPR014729">
    <property type="entry name" value="Rossmann-like_a/b/a_fold"/>
</dbReference>
<dbReference type="CDD" id="cd02165">
    <property type="entry name" value="NMNAT"/>
    <property type="match status" value="1"/>
</dbReference>
<keyword evidence="7 11" id="KW-0547">Nucleotide-binding</keyword>
<dbReference type="InterPro" id="IPR005248">
    <property type="entry name" value="NadD/NMNAT"/>
</dbReference>
<evidence type="ECO:0000256" key="10">
    <source>
        <dbReference type="ARBA" id="ARBA00048721"/>
    </source>
</evidence>
<keyword evidence="6 11" id="KW-0548">Nucleotidyltransferase</keyword>
<dbReference type="Proteomes" id="UP001317742">
    <property type="component" value="Chromosome"/>
</dbReference>
<keyword evidence="14" id="KW-1185">Reference proteome</keyword>
<dbReference type="EC" id="2.7.7.18" evidence="11"/>
<feature type="domain" description="Cytidyltransferase-like" evidence="12">
    <location>
        <begin position="5"/>
        <end position="133"/>
    </location>
</feature>
<evidence type="ECO:0000256" key="8">
    <source>
        <dbReference type="ARBA" id="ARBA00022840"/>
    </source>
</evidence>
<evidence type="ECO:0000256" key="2">
    <source>
        <dbReference type="ARBA" id="ARBA00005019"/>
    </source>
</evidence>
<evidence type="ECO:0000256" key="1">
    <source>
        <dbReference type="ARBA" id="ARBA00002324"/>
    </source>
</evidence>